<proteinExistence type="predicted"/>
<dbReference type="PANTHER" id="PTHR36154:SF1">
    <property type="entry name" value="DNA-BINDING TRANSCRIPTIONAL ACTIVATOR ALPA"/>
    <property type="match status" value="1"/>
</dbReference>
<dbReference type="InterPro" id="IPR009061">
    <property type="entry name" value="DNA-bd_dom_put_sf"/>
</dbReference>
<dbReference type="SUPFAM" id="SSF46955">
    <property type="entry name" value="Putative DNA-binding domain"/>
    <property type="match status" value="1"/>
</dbReference>
<dbReference type="OrthoDB" id="1525365at2"/>
<accession>A0A0G3XLZ1</accession>
<protein>
    <submittedName>
        <fullName evidence="1">Uncharacterized protein</fullName>
    </submittedName>
</protein>
<evidence type="ECO:0000313" key="2">
    <source>
        <dbReference type="Proteomes" id="UP000035287"/>
    </source>
</evidence>
<dbReference type="AlphaFoldDB" id="A0A0G3XLZ1"/>
<dbReference type="Proteomes" id="UP000035287">
    <property type="component" value="Chromosome"/>
</dbReference>
<dbReference type="KEGG" id="cna:AB433_02275"/>
<name>A0A0G3XLZ1_9SPHN</name>
<gene>
    <name evidence="1" type="ORF">AB433_02275</name>
</gene>
<dbReference type="STRING" id="1348774.AB433_02275"/>
<dbReference type="InterPro" id="IPR052931">
    <property type="entry name" value="Prophage_regulatory_activator"/>
</dbReference>
<sequence length="73" mass="8525">MPFLDKGDDDLTSGQKVGRVIRLKEVIHRTGLGRSTIYRWMREGKFPKAIKLGGHSVAWVEQEIDRWLTERCR</sequence>
<organism evidence="1 2">
    <name type="scientific">Croceicoccus naphthovorans</name>
    <dbReference type="NCBI Taxonomy" id="1348774"/>
    <lineage>
        <taxon>Bacteria</taxon>
        <taxon>Pseudomonadati</taxon>
        <taxon>Pseudomonadota</taxon>
        <taxon>Alphaproteobacteria</taxon>
        <taxon>Sphingomonadales</taxon>
        <taxon>Erythrobacteraceae</taxon>
        <taxon>Croceicoccus</taxon>
    </lineage>
</organism>
<dbReference type="Pfam" id="PF05930">
    <property type="entry name" value="Phage_AlpA"/>
    <property type="match status" value="1"/>
</dbReference>
<dbReference type="Gene3D" id="1.10.238.160">
    <property type="match status" value="1"/>
</dbReference>
<reference evidence="1 2" key="1">
    <citation type="submission" date="2015-06" db="EMBL/GenBank/DDBJ databases">
        <authorList>
            <person name="Zeng Y."/>
            <person name="Huang Y."/>
        </authorList>
    </citation>
    <scope>NUCLEOTIDE SEQUENCE [LARGE SCALE GENOMIC DNA]</scope>
    <source>
        <strain evidence="1 2">PQ-2</strain>
    </source>
</reference>
<keyword evidence="2" id="KW-1185">Reference proteome</keyword>
<dbReference type="PANTHER" id="PTHR36154">
    <property type="entry name" value="DNA-BINDING TRANSCRIPTIONAL ACTIVATOR ALPA"/>
    <property type="match status" value="1"/>
</dbReference>
<evidence type="ECO:0000313" key="1">
    <source>
        <dbReference type="EMBL" id="AKM11473.1"/>
    </source>
</evidence>
<dbReference type="PATRIC" id="fig|1348774.3.peg.479"/>
<dbReference type="InterPro" id="IPR010260">
    <property type="entry name" value="AlpA"/>
</dbReference>
<dbReference type="RefSeq" id="WP_047823121.1">
    <property type="nucleotide sequence ID" value="NZ_CP011770.1"/>
</dbReference>
<dbReference type="EMBL" id="CP011770">
    <property type="protein sequence ID" value="AKM11473.1"/>
    <property type="molecule type" value="Genomic_DNA"/>
</dbReference>